<organism evidence="2 5">
    <name type="scientific">Adineta steineri</name>
    <dbReference type="NCBI Taxonomy" id="433720"/>
    <lineage>
        <taxon>Eukaryota</taxon>
        <taxon>Metazoa</taxon>
        <taxon>Spiralia</taxon>
        <taxon>Gnathifera</taxon>
        <taxon>Rotifera</taxon>
        <taxon>Eurotatoria</taxon>
        <taxon>Bdelloidea</taxon>
        <taxon>Adinetida</taxon>
        <taxon>Adinetidae</taxon>
        <taxon>Adineta</taxon>
    </lineage>
</organism>
<evidence type="ECO:0000313" key="3">
    <source>
        <dbReference type="EMBL" id="CAF0907321.1"/>
    </source>
</evidence>
<name>A0A813R0U5_9BILA</name>
<accession>A0A813R0U5</accession>
<evidence type="ECO:0000256" key="1">
    <source>
        <dbReference type="SAM" id="MobiDB-lite"/>
    </source>
</evidence>
<evidence type="ECO:0000313" key="2">
    <source>
        <dbReference type="EMBL" id="CAF0776346.1"/>
    </source>
</evidence>
<feature type="compositionally biased region" description="Polar residues" evidence="1">
    <location>
        <begin position="226"/>
        <end position="251"/>
    </location>
</feature>
<comment type="caution">
    <text evidence="2">The sequence shown here is derived from an EMBL/GenBank/DDBJ whole genome shotgun (WGS) entry which is preliminary data.</text>
</comment>
<dbReference type="OrthoDB" id="10059422at2759"/>
<feature type="region of interest" description="Disordered" evidence="1">
    <location>
        <begin position="1"/>
        <end position="22"/>
    </location>
</feature>
<dbReference type="AlphaFoldDB" id="A0A813R0U5"/>
<dbReference type="EMBL" id="CAJNOI010000009">
    <property type="protein sequence ID" value="CAF0776346.1"/>
    <property type="molecule type" value="Genomic_DNA"/>
</dbReference>
<gene>
    <name evidence="2" type="ORF">BJG266_LOCUS3864</name>
    <name evidence="3" type="ORF">QVE165_LOCUS9809</name>
</gene>
<keyword evidence="4" id="KW-1185">Reference proteome</keyword>
<evidence type="ECO:0000313" key="4">
    <source>
        <dbReference type="Proteomes" id="UP000663832"/>
    </source>
</evidence>
<dbReference type="EMBL" id="CAJNOM010000045">
    <property type="protein sequence ID" value="CAF0907321.1"/>
    <property type="molecule type" value="Genomic_DNA"/>
</dbReference>
<dbReference type="Proteomes" id="UP000663832">
    <property type="component" value="Unassembled WGS sequence"/>
</dbReference>
<proteinExistence type="predicted"/>
<feature type="region of interest" description="Disordered" evidence="1">
    <location>
        <begin position="202"/>
        <end position="251"/>
    </location>
</feature>
<reference evidence="2" key="1">
    <citation type="submission" date="2021-02" db="EMBL/GenBank/DDBJ databases">
        <authorList>
            <person name="Nowell W R."/>
        </authorList>
    </citation>
    <scope>NUCLEOTIDE SEQUENCE</scope>
</reference>
<dbReference type="Proteomes" id="UP000663877">
    <property type="component" value="Unassembled WGS sequence"/>
</dbReference>
<evidence type="ECO:0000313" key="5">
    <source>
        <dbReference type="Proteomes" id="UP000663877"/>
    </source>
</evidence>
<protein>
    <submittedName>
        <fullName evidence="2">Uncharacterized protein</fullName>
    </submittedName>
</protein>
<sequence length="353" mass="39024">MFSYSNSSLAPPNLHNQNLSPNYSLHKSTPNVAFTLDNQSSQRRLSDSPLLRLPAYNIQYPDEFGGSETCMFKQKNSSLSMLLDSTSSMMRTASTTFQYLIGSARRASYCGQPDPTIQLSSTGNSGSLYLFPGAATSNESSISNVSYEDQRRTVTIYDGRIPGSSATPTIPFELMTPLDAITQTVDDPVESFVQIVLEEPDDRPPVMLPLSSSRRNSTTRHRHRSISPNSLSNNDQLTTSEKTQTDTQSLPITNSLNSLKIHSQLPEVIEPMDFSFLDPVLRGESAAPPPVRTQNLRRISLQNNLKDEDSLLDLQPLSRSIPMIKDDLTLSSAKNNYHSITSTSRLKVPSSND</sequence>